<feature type="region of interest" description="Disordered" evidence="1">
    <location>
        <begin position="205"/>
        <end position="224"/>
    </location>
</feature>
<feature type="transmembrane region" description="Helical" evidence="2">
    <location>
        <begin position="170"/>
        <end position="192"/>
    </location>
</feature>
<evidence type="ECO:0000256" key="1">
    <source>
        <dbReference type="SAM" id="MobiDB-lite"/>
    </source>
</evidence>
<name>D7FGS9_ECTSI</name>
<keyword evidence="2" id="KW-1133">Transmembrane helix</keyword>
<keyword evidence="4" id="KW-1185">Reference proteome</keyword>
<accession>D7FGS9</accession>
<evidence type="ECO:0000313" key="4">
    <source>
        <dbReference type="Proteomes" id="UP000002630"/>
    </source>
</evidence>
<dbReference type="EMBL" id="FN649754">
    <property type="protein sequence ID" value="CBJ28355.1"/>
    <property type="molecule type" value="Genomic_DNA"/>
</dbReference>
<dbReference type="AlphaFoldDB" id="D7FGS9"/>
<evidence type="ECO:0000256" key="2">
    <source>
        <dbReference type="SAM" id="Phobius"/>
    </source>
</evidence>
<protein>
    <submittedName>
        <fullName evidence="3">Uncharacterized protein</fullName>
    </submittedName>
</protein>
<keyword evidence="2" id="KW-0472">Membrane</keyword>
<keyword evidence="2" id="KW-0812">Transmembrane</keyword>
<dbReference type="EMBL" id="FN647694">
    <property type="protein sequence ID" value="CBJ28355.1"/>
    <property type="molecule type" value="Genomic_DNA"/>
</dbReference>
<organism evidence="3 4">
    <name type="scientific">Ectocarpus siliculosus</name>
    <name type="common">Brown alga</name>
    <name type="synonym">Conferva siliculosa</name>
    <dbReference type="NCBI Taxonomy" id="2880"/>
    <lineage>
        <taxon>Eukaryota</taxon>
        <taxon>Sar</taxon>
        <taxon>Stramenopiles</taxon>
        <taxon>Ochrophyta</taxon>
        <taxon>PX clade</taxon>
        <taxon>Phaeophyceae</taxon>
        <taxon>Ectocarpales</taxon>
        <taxon>Ectocarpaceae</taxon>
        <taxon>Ectocarpus</taxon>
    </lineage>
</organism>
<evidence type="ECO:0000313" key="3">
    <source>
        <dbReference type="EMBL" id="CBJ28355.1"/>
    </source>
</evidence>
<dbReference type="Proteomes" id="UP000002630">
    <property type="component" value="Linkage Group LG29"/>
</dbReference>
<reference evidence="3 4" key="1">
    <citation type="journal article" date="2010" name="Nature">
        <title>The Ectocarpus genome and the independent evolution of multicellularity in brown algae.</title>
        <authorList>
            <person name="Cock J.M."/>
            <person name="Sterck L."/>
            <person name="Rouze P."/>
            <person name="Scornet D."/>
            <person name="Allen A.E."/>
            <person name="Amoutzias G."/>
            <person name="Anthouard V."/>
            <person name="Artiguenave F."/>
            <person name="Aury J.M."/>
            <person name="Badger J.H."/>
            <person name="Beszteri B."/>
            <person name="Billiau K."/>
            <person name="Bonnet E."/>
            <person name="Bothwell J.H."/>
            <person name="Bowler C."/>
            <person name="Boyen C."/>
            <person name="Brownlee C."/>
            <person name="Carrano C.J."/>
            <person name="Charrier B."/>
            <person name="Cho G.Y."/>
            <person name="Coelho S.M."/>
            <person name="Collen J."/>
            <person name="Corre E."/>
            <person name="Da Silva C."/>
            <person name="Delage L."/>
            <person name="Delaroque N."/>
            <person name="Dittami S.M."/>
            <person name="Doulbeau S."/>
            <person name="Elias M."/>
            <person name="Farnham G."/>
            <person name="Gachon C.M."/>
            <person name="Gschloessl B."/>
            <person name="Heesch S."/>
            <person name="Jabbari K."/>
            <person name="Jubin C."/>
            <person name="Kawai H."/>
            <person name="Kimura K."/>
            <person name="Kloareg B."/>
            <person name="Kupper F.C."/>
            <person name="Lang D."/>
            <person name="Le Bail A."/>
            <person name="Leblanc C."/>
            <person name="Lerouge P."/>
            <person name="Lohr M."/>
            <person name="Lopez P.J."/>
            <person name="Martens C."/>
            <person name="Maumus F."/>
            <person name="Michel G."/>
            <person name="Miranda-Saavedra D."/>
            <person name="Morales J."/>
            <person name="Moreau H."/>
            <person name="Motomura T."/>
            <person name="Nagasato C."/>
            <person name="Napoli C.A."/>
            <person name="Nelson D.R."/>
            <person name="Nyvall-Collen P."/>
            <person name="Peters A.F."/>
            <person name="Pommier C."/>
            <person name="Potin P."/>
            <person name="Poulain J."/>
            <person name="Quesneville H."/>
            <person name="Read B."/>
            <person name="Rensing S.A."/>
            <person name="Ritter A."/>
            <person name="Rousvoal S."/>
            <person name="Samanta M."/>
            <person name="Samson G."/>
            <person name="Schroeder D.C."/>
            <person name="Segurens B."/>
            <person name="Strittmatter M."/>
            <person name="Tonon T."/>
            <person name="Tregear J.W."/>
            <person name="Valentin K."/>
            <person name="von Dassow P."/>
            <person name="Yamagishi T."/>
            <person name="Van de Peer Y."/>
            <person name="Wincker P."/>
        </authorList>
    </citation>
    <scope>NUCLEOTIDE SEQUENCE [LARGE SCALE GENOMIC DNA]</scope>
    <source>
        <strain evidence="4">Ec32 / CCAP1310/4</strain>
    </source>
</reference>
<dbReference type="OrthoDB" id="10325793at2759"/>
<sequence length="255" mass="27678">MERAPYRKERGNWKQKLDAIRAMSHWWRKIQQTLPKPSSLKKTARGNLSFLEKKYGEVAAGKDAKDVRNAVRNTVKKSASYGKSARDRAEDATSRVGKQFVESARSIPSKAAQAAKDAATGAVVAGGTASKKIASAGAQSARDIGKLATDKVWDAAPKVASYATWTARRIVLLLLGTAFLYGVGSGLPGAVARYFTEKDRRRYEEGRRKSLGADGESSPSSSARAMDLDGTAVVEAAGQISSLFVVEIERWLRKR</sequence>
<proteinExistence type="predicted"/>
<dbReference type="InParanoid" id="D7FGS9"/>
<gene>
    <name evidence="3" type="ORF">Esi_0101_0070</name>
</gene>